<proteinExistence type="predicted"/>
<dbReference type="EMBL" id="JAJJMA010330974">
    <property type="protein sequence ID" value="MCL7050719.1"/>
    <property type="molecule type" value="Genomic_DNA"/>
</dbReference>
<evidence type="ECO:0000313" key="3">
    <source>
        <dbReference type="Proteomes" id="UP001177140"/>
    </source>
</evidence>
<accession>A0AA41W0Q1</accession>
<dbReference type="PANTHER" id="PTHR11538:SF64">
    <property type="entry name" value="25S RRNA (URIDINE-N(3))-METHYLTRANSFERASE BMT5-LIKE DOMAIN-CONTAINING PROTEIN"/>
    <property type="match status" value="1"/>
</dbReference>
<evidence type="ECO:0000313" key="2">
    <source>
        <dbReference type="EMBL" id="MCL7050719.1"/>
    </source>
</evidence>
<feature type="domain" description="25S rRNA (uridine-N(3))-methyltransferase BMT5-like" evidence="1">
    <location>
        <begin position="21"/>
        <end position="190"/>
    </location>
</feature>
<dbReference type="GO" id="GO:0005737">
    <property type="term" value="C:cytoplasm"/>
    <property type="evidence" value="ECO:0007669"/>
    <property type="project" value="TreeGrafter"/>
</dbReference>
<keyword evidence="3" id="KW-1185">Reference proteome</keyword>
<gene>
    <name evidence="2" type="ORF">MKW94_022777</name>
</gene>
<dbReference type="AlphaFoldDB" id="A0AA41W0Q1"/>
<dbReference type="PANTHER" id="PTHR11538">
    <property type="entry name" value="PHENYLALANYL-TRNA SYNTHETASE"/>
    <property type="match status" value="1"/>
</dbReference>
<dbReference type="InterPro" id="IPR029063">
    <property type="entry name" value="SAM-dependent_MTases_sf"/>
</dbReference>
<dbReference type="Pfam" id="PF10354">
    <property type="entry name" value="BMT5-like"/>
    <property type="match status" value="1"/>
</dbReference>
<dbReference type="SUPFAM" id="SSF53335">
    <property type="entry name" value="S-adenosyl-L-methionine-dependent methyltransferases"/>
    <property type="match status" value="1"/>
</dbReference>
<evidence type="ECO:0000259" key="1">
    <source>
        <dbReference type="Pfam" id="PF10354"/>
    </source>
</evidence>
<dbReference type="Proteomes" id="UP001177140">
    <property type="component" value="Unassembled WGS sequence"/>
</dbReference>
<dbReference type="InterPro" id="IPR019446">
    <property type="entry name" value="BMT5-like"/>
</dbReference>
<dbReference type="FunFam" id="3.40.50.150:FF:000440">
    <property type="entry name" value="Os09g0479300 protein"/>
    <property type="match status" value="1"/>
</dbReference>
<sequence length="213" mass="23975">MASNATSERRITHYSSSHKILLVGEGDFSFSACLARAFGSAANMVATSLDSEETLSTRLPSSESYIQDLQGLGCLVLHNVDVNLMSSSSFYPQLARMKFHRIVFNFPHAGHFYMREHHHCVIQRHKNLLSGFFKSARKMLKKDGEVHVAHRDDHPYNAWEIEELANEAGLILKEAVDFHSFQYVGYNCKRGGSVRSNGSFPLGNCPKTFKFSN</sequence>
<protein>
    <recommendedName>
        <fullName evidence="1">25S rRNA (uridine-N(3))-methyltransferase BMT5-like domain-containing protein</fullName>
    </recommendedName>
</protein>
<organism evidence="2 3">
    <name type="scientific">Papaver nudicaule</name>
    <name type="common">Iceland poppy</name>
    <dbReference type="NCBI Taxonomy" id="74823"/>
    <lineage>
        <taxon>Eukaryota</taxon>
        <taxon>Viridiplantae</taxon>
        <taxon>Streptophyta</taxon>
        <taxon>Embryophyta</taxon>
        <taxon>Tracheophyta</taxon>
        <taxon>Spermatophyta</taxon>
        <taxon>Magnoliopsida</taxon>
        <taxon>Ranunculales</taxon>
        <taxon>Papaveraceae</taxon>
        <taxon>Papaveroideae</taxon>
        <taxon>Papaver</taxon>
    </lineage>
</organism>
<comment type="caution">
    <text evidence="2">The sequence shown here is derived from an EMBL/GenBank/DDBJ whole genome shotgun (WGS) entry which is preliminary data.</text>
</comment>
<dbReference type="GO" id="GO:0070042">
    <property type="term" value="F:rRNA (uridine-N3-)-methyltransferase activity"/>
    <property type="evidence" value="ECO:0007669"/>
    <property type="project" value="InterPro"/>
</dbReference>
<name>A0AA41W0Q1_PAPNU</name>
<reference evidence="2" key="1">
    <citation type="submission" date="2022-03" db="EMBL/GenBank/DDBJ databases">
        <title>A functionally conserved STORR gene fusion in Papaver species that diverged 16.8 million years ago.</title>
        <authorList>
            <person name="Catania T."/>
        </authorList>
    </citation>
    <scope>NUCLEOTIDE SEQUENCE</scope>
    <source>
        <strain evidence="2">S-191538</strain>
    </source>
</reference>
<dbReference type="GO" id="GO:0070475">
    <property type="term" value="P:rRNA base methylation"/>
    <property type="evidence" value="ECO:0007669"/>
    <property type="project" value="InterPro"/>
</dbReference>